<accession>A0A521CI43</accession>
<dbReference type="Gene3D" id="3.30.2090.10">
    <property type="entry name" value="Multidrug efflux transporter AcrB TolC docking domain, DN and DC subdomains"/>
    <property type="match status" value="2"/>
</dbReference>
<dbReference type="Gene3D" id="1.20.1640.10">
    <property type="entry name" value="Multidrug efflux transporter AcrB transmembrane domain"/>
    <property type="match status" value="2"/>
</dbReference>
<dbReference type="SUPFAM" id="SSF82714">
    <property type="entry name" value="Multidrug efflux transporter AcrB TolC docking domain, DN and DC subdomains"/>
    <property type="match status" value="2"/>
</dbReference>
<feature type="transmembrane region" description="Helical" evidence="1">
    <location>
        <begin position="355"/>
        <end position="373"/>
    </location>
</feature>
<feature type="transmembrane region" description="Helical" evidence="1">
    <location>
        <begin position="380"/>
        <end position="399"/>
    </location>
</feature>
<dbReference type="PRINTS" id="PR00702">
    <property type="entry name" value="ACRIFLAVINRP"/>
</dbReference>
<sequence>MSNENEKVAKVEEREYRKFKPTFVALKNKNTIYLLTFFLFVAGILSYQSMDRELFPEIVVPFIMVRTLHPGNSPADMENLITRPIEKELKGLNGVKKMSSSSYQDYSLIAIEFETDVEVKQALQDVKDQVDKAKSELPDDLDQEPIVDDVDFNEFPILNINLSGDYSIYELKKFAEDLQDEFEALRSVREADIIGVDEREIQINVDPFRLEAMDLTFYDVEQALIAENINIGAGELRVDGTRRSITTQADYKTMEEIENTIVSAKDGHIRYLKDVAEVVDGFEEKTSISVLNRQPVVKLSIVKRSGENLLEATDEIYKIIEQKQADGLLPKDIKIVITDDQSTSIKEQISNLENSIIMGMLLVILVLYIFMGIRNAMFSGLAIPMSMFISFWLLSQFGYTINTMILFGLLLALGMLVDNAIVVVENVYRLHEGGMSKMEAVKRGVSEIAIPIISSTATTLAAFVPLLFWPGIVGDFMGYLPITLIIVLASSLFVALVLNPVFAAAFMKVENIRAQGNRKRTLTFLGAMAFIGVLCYLFGNILWGNLLFIPFLITLINIFAVKPFAIWFQEKGIPFMETQYERTLRKALGNNTSVMLLVLSVLLFVMSIVFFGASNPNVIFFPENEPKTIYVTAELPLGTDLEVTDSITHKVEDKIYDTIDKYENIIKSVGITIGAGKGGMFEGDRSPNKSLTTITFVEYIDRDGVSTAQVMKEITDSFVGFVGAKIFVEKEDNGPPVGKPINIEVSGNDFERLIATVQDMVRVINEDRIPGIEELQMDINPNKPEMVLQIDREKARRFGLSTQMIAGTIRTAVFGSNVDKYKEKEDEYEIMVRLDKKYRNSTSQLLNLKLRIEHDGIPYYVPISSVADYKYSSTYEQINRIDNSRVITVYSNVNAGYNANAINARIKELLADYTMPAGYKWKMTGEQEQQNETSDFLMGALLLAIALISMILITQFNSAVKPLIILGTVLLSTIGVFLGLGVFRMDFVILMTGVGIVSLAGIVVNNGIVLIDYIDIIRKQKRAELGLGENGRLSLQDEVECIILGGKTRLRPVLLTAITTVLGLIPLAIGFNFDFYGLLTDLNPHIYFGGDNADFWSPMSWTVIFGLTTSTVLTLIMSPVMFLVAVRARNKFIKESKA</sequence>
<dbReference type="Gene3D" id="3.30.70.1320">
    <property type="entry name" value="Multidrug efflux transporter AcrB pore domain like"/>
    <property type="match status" value="1"/>
</dbReference>
<dbReference type="InterPro" id="IPR001036">
    <property type="entry name" value="Acrflvin-R"/>
</dbReference>
<name>A0A521CI43_SACCC</name>
<dbReference type="SUPFAM" id="SSF82866">
    <property type="entry name" value="Multidrug efflux transporter AcrB transmembrane domain"/>
    <property type="match status" value="2"/>
</dbReference>
<feature type="transmembrane region" description="Helical" evidence="1">
    <location>
        <begin position="936"/>
        <end position="956"/>
    </location>
</feature>
<feature type="transmembrane region" description="Helical" evidence="1">
    <location>
        <begin position="1099"/>
        <end position="1126"/>
    </location>
</feature>
<feature type="transmembrane region" description="Helical" evidence="1">
    <location>
        <begin position="522"/>
        <end position="542"/>
    </location>
</feature>
<reference evidence="2 3" key="1">
    <citation type="submission" date="2017-05" db="EMBL/GenBank/DDBJ databases">
        <authorList>
            <person name="Varghese N."/>
            <person name="Submissions S."/>
        </authorList>
    </citation>
    <scope>NUCLEOTIDE SEQUENCE [LARGE SCALE GENOMIC DNA]</scope>
    <source>
        <strain evidence="2 3">DSM 27040</strain>
    </source>
</reference>
<dbReference type="Gene3D" id="3.30.70.1440">
    <property type="entry name" value="Multidrug efflux transporter AcrB pore domain"/>
    <property type="match status" value="1"/>
</dbReference>
<organism evidence="2 3">
    <name type="scientific">Saccharicrinis carchari</name>
    <dbReference type="NCBI Taxonomy" id="1168039"/>
    <lineage>
        <taxon>Bacteria</taxon>
        <taxon>Pseudomonadati</taxon>
        <taxon>Bacteroidota</taxon>
        <taxon>Bacteroidia</taxon>
        <taxon>Marinilabiliales</taxon>
        <taxon>Marinilabiliaceae</taxon>
        <taxon>Saccharicrinis</taxon>
    </lineage>
</organism>
<protein>
    <submittedName>
        <fullName evidence="2">Multidrug efflux pump subunit AcrB</fullName>
    </submittedName>
</protein>
<dbReference type="Pfam" id="PF00873">
    <property type="entry name" value="ACR_tran"/>
    <property type="match status" value="1"/>
</dbReference>
<dbReference type="SUPFAM" id="SSF82693">
    <property type="entry name" value="Multidrug efflux transporter AcrB pore domain, PN1, PN2, PC1 and PC2 subdomains"/>
    <property type="match status" value="3"/>
</dbReference>
<dbReference type="PANTHER" id="PTHR32063">
    <property type="match status" value="1"/>
</dbReference>
<gene>
    <name evidence="2" type="ORF">SAMN06265379_103175</name>
</gene>
<dbReference type="OrthoDB" id="9798415at2"/>
<dbReference type="Proteomes" id="UP000319040">
    <property type="component" value="Unassembled WGS sequence"/>
</dbReference>
<dbReference type="InterPro" id="IPR027463">
    <property type="entry name" value="AcrB_DN_DC_subdom"/>
</dbReference>
<feature type="transmembrane region" description="Helical" evidence="1">
    <location>
        <begin position="963"/>
        <end position="983"/>
    </location>
</feature>
<feature type="transmembrane region" description="Helical" evidence="1">
    <location>
        <begin position="989"/>
        <end position="1014"/>
    </location>
</feature>
<dbReference type="Gene3D" id="3.30.70.1430">
    <property type="entry name" value="Multidrug efflux transporter AcrB pore domain"/>
    <property type="match status" value="2"/>
</dbReference>
<feature type="transmembrane region" description="Helical" evidence="1">
    <location>
        <begin position="588"/>
        <end position="613"/>
    </location>
</feature>
<keyword evidence="1" id="KW-0812">Transmembrane</keyword>
<evidence type="ECO:0000256" key="1">
    <source>
        <dbReference type="SAM" id="Phobius"/>
    </source>
</evidence>
<feature type="transmembrane region" description="Helical" evidence="1">
    <location>
        <begin position="1053"/>
        <end position="1079"/>
    </location>
</feature>
<keyword evidence="1" id="KW-1133">Transmembrane helix</keyword>
<evidence type="ECO:0000313" key="2">
    <source>
        <dbReference type="EMBL" id="SMO59119.1"/>
    </source>
</evidence>
<evidence type="ECO:0000313" key="3">
    <source>
        <dbReference type="Proteomes" id="UP000319040"/>
    </source>
</evidence>
<feature type="transmembrane region" description="Helical" evidence="1">
    <location>
        <begin position="478"/>
        <end position="502"/>
    </location>
</feature>
<feature type="transmembrane region" description="Helical" evidence="1">
    <location>
        <begin position="448"/>
        <end position="472"/>
    </location>
</feature>
<dbReference type="AlphaFoldDB" id="A0A521CI43"/>
<dbReference type="GO" id="GO:0042910">
    <property type="term" value="F:xenobiotic transmembrane transporter activity"/>
    <property type="evidence" value="ECO:0007669"/>
    <property type="project" value="TreeGrafter"/>
</dbReference>
<keyword evidence="3" id="KW-1185">Reference proteome</keyword>
<dbReference type="PANTHER" id="PTHR32063:SF0">
    <property type="entry name" value="SWARMING MOTILITY PROTEIN SWRC"/>
    <property type="match status" value="1"/>
</dbReference>
<keyword evidence="1" id="KW-0472">Membrane</keyword>
<feature type="transmembrane region" description="Helical" evidence="1">
    <location>
        <begin position="548"/>
        <end position="568"/>
    </location>
</feature>
<proteinExistence type="predicted"/>
<feature type="transmembrane region" description="Helical" evidence="1">
    <location>
        <begin position="405"/>
        <end position="428"/>
    </location>
</feature>
<dbReference type="RefSeq" id="WP_142532888.1">
    <property type="nucleotide sequence ID" value="NZ_FXTB01000003.1"/>
</dbReference>
<dbReference type="GO" id="GO:0005886">
    <property type="term" value="C:plasma membrane"/>
    <property type="evidence" value="ECO:0007669"/>
    <property type="project" value="TreeGrafter"/>
</dbReference>
<dbReference type="EMBL" id="FXTB01000003">
    <property type="protein sequence ID" value="SMO59119.1"/>
    <property type="molecule type" value="Genomic_DNA"/>
</dbReference>
<feature type="transmembrane region" description="Helical" evidence="1">
    <location>
        <begin position="32"/>
        <end position="50"/>
    </location>
</feature>